<feature type="domain" description="Chromosomal replication initiator protein DnaA ATPAse" evidence="1">
    <location>
        <begin position="13"/>
        <end position="167"/>
    </location>
</feature>
<dbReference type="GO" id="GO:0006270">
    <property type="term" value="P:DNA replication initiation"/>
    <property type="evidence" value="ECO:0007669"/>
    <property type="project" value="TreeGrafter"/>
</dbReference>
<gene>
    <name evidence="3" type="ORF">MNBD_NITROSPINAE04-2427</name>
</gene>
<name>A0A3B1C6R7_9ZZZZ</name>
<dbReference type="CDD" id="cd00009">
    <property type="entry name" value="AAA"/>
    <property type="match status" value="1"/>
</dbReference>
<evidence type="ECO:0000313" key="3">
    <source>
        <dbReference type="EMBL" id="VAX20333.1"/>
    </source>
</evidence>
<dbReference type="SUPFAM" id="SSF52540">
    <property type="entry name" value="P-loop containing nucleoside triphosphate hydrolases"/>
    <property type="match status" value="1"/>
</dbReference>
<dbReference type="EMBL" id="UOGA01000174">
    <property type="protein sequence ID" value="VAX20333.1"/>
    <property type="molecule type" value="Genomic_DNA"/>
</dbReference>
<dbReference type="PANTHER" id="PTHR30050:SF5">
    <property type="entry name" value="DNAA REGULATORY INACTIVATOR HDA"/>
    <property type="match status" value="1"/>
</dbReference>
<dbReference type="GO" id="GO:0005886">
    <property type="term" value="C:plasma membrane"/>
    <property type="evidence" value="ECO:0007669"/>
    <property type="project" value="TreeGrafter"/>
</dbReference>
<evidence type="ECO:0000259" key="2">
    <source>
        <dbReference type="Pfam" id="PF22688"/>
    </source>
</evidence>
<protein>
    <submittedName>
        <fullName evidence="3">Uncharacterized protein</fullName>
    </submittedName>
</protein>
<reference evidence="3" key="1">
    <citation type="submission" date="2018-06" db="EMBL/GenBank/DDBJ databases">
        <authorList>
            <person name="Zhirakovskaya E."/>
        </authorList>
    </citation>
    <scope>NUCLEOTIDE SEQUENCE</scope>
</reference>
<accession>A0A3B1C6R7</accession>
<dbReference type="Gene3D" id="3.40.50.300">
    <property type="entry name" value="P-loop containing nucleotide triphosphate hydrolases"/>
    <property type="match status" value="1"/>
</dbReference>
<dbReference type="Pfam" id="PF22688">
    <property type="entry name" value="Hda_lid"/>
    <property type="match status" value="1"/>
</dbReference>
<organism evidence="3">
    <name type="scientific">hydrothermal vent metagenome</name>
    <dbReference type="NCBI Taxonomy" id="652676"/>
    <lineage>
        <taxon>unclassified sequences</taxon>
        <taxon>metagenomes</taxon>
        <taxon>ecological metagenomes</taxon>
    </lineage>
</organism>
<dbReference type="PANTHER" id="PTHR30050">
    <property type="entry name" value="CHROMOSOMAL REPLICATION INITIATOR PROTEIN DNAA"/>
    <property type="match status" value="1"/>
</dbReference>
<dbReference type="InterPro" id="IPR027417">
    <property type="entry name" value="P-loop_NTPase"/>
</dbReference>
<dbReference type="GO" id="GO:0003688">
    <property type="term" value="F:DNA replication origin binding"/>
    <property type="evidence" value="ECO:0007669"/>
    <property type="project" value="TreeGrafter"/>
</dbReference>
<dbReference type="AlphaFoldDB" id="A0A3B1C6R7"/>
<dbReference type="Pfam" id="PF00308">
    <property type="entry name" value="Bac_DnaA"/>
    <property type="match status" value="1"/>
</dbReference>
<dbReference type="Gene3D" id="1.10.8.60">
    <property type="match status" value="1"/>
</dbReference>
<dbReference type="InterPro" id="IPR013317">
    <property type="entry name" value="DnaA_dom"/>
</dbReference>
<feature type="domain" description="Hda lid" evidence="2">
    <location>
        <begin position="174"/>
        <end position="238"/>
    </location>
</feature>
<proteinExistence type="predicted"/>
<sequence>MQLKFSFPPHRNDSFENFVVDGNNEKAVLICNHFTGKNQDRPASLVITGPPGSGKTHLLTAMGKTASAQSGSTSLYLDGAALMEKVGGSKTYEELKTRLASFESASFLAIDRLEIIEGNKESEDQVFHLYNAVTQAGGKFTAALRTPPSKWGFADWLTTRLLWGHVVTLDPVGDDRKVEVLQKMASDLRLTIERREANWMLTHLDRDPKSQLKALNLIDQRSLTTGKKVSIPLIKKALEHTDAG</sequence>
<evidence type="ECO:0000259" key="1">
    <source>
        <dbReference type="Pfam" id="PF00308"/>
    </source>
</evidence>
<dbReference type="InterPro" id="IPR055199">
    <property type="entry name" value="Hda_lid"/>
</dbReference>